<feature type="compositionally biased region" description="Acidic residues" evidence="3">
    <location>
        <begin position="142"/>
        <end position="151"/>
    </location>
</feature>
<feature type="compositionally biased region" description="Basic residues" evidence="3">
    <location>
        <begin position="54"/>
        <end position="66"/>
    </location>
</feature>
<comment type="caution">
    <text evidence="4">The sequence shown here is derived from an EMBL/GenBank/DDBJ whole genome shotgun (WGS) entry which is preliminary data.</text>
</comment>
<accession>A0A9P9JCU2</accession>
<gene>
    <name evidence="4" type="ORF">B0J13DRAFT_263200</name>
</gene>
<dbReference type="GO" id="GO:0005634">
    <property type="term" value="C:nucleus"/>
    <property type="evidence" value="ECO:0007669"/>
    <property type="project" value="InterPro"/>
</dbReference>
<evidence type="ECO:0000313" key="5">
    <source>
        <dbReference type="Proteomes" id="UP000717696"/>
    </source>
</evidence>
<dbReference type="GO" id="GO:0003677">
    <property type="term" value="F:DNA binding"/>
    <property type="evidence" value="ECO:0007669"/>
    <property type="project" value="UniProtKB-KW"/>
</dbReference>
<dbReference type="SMART" id="SM00384">
    <property type="entry name" value="AT_hook"/>
    <property type="match status" value="4"/>
</dbReference>
<evidence type="ECO:0000256" key="1">
    <source>
        <dbReference type="ARBA" id="ARBA00022737"/>
    </source>
</evidence>
<keyword evidence="2" id="KW-0238">DNA-binding</keyword>
<dbReference type="GO" id="GO:0006355">
    <property type="term" value="P:regulation of DNA-templated transcription"/>
    <property type="evidence" value="ECO:0007669"/>
    <property type="project" value="InterPro"/>
</dbReference>
<keyword evidence="1" id="KW-0677">Repeat</keyword>
<dbReference type="EMBL" id="JAGMUU010000005">
    <property type="protein sequence ID" value="KAH7152413.1"/>
    <property type="molecule type" value="Genomic_DNA"/>
</dbReference>
<evidence type="ECO:0000313" key="4">
    <source>
        <dbReference type="EMBL" id="KAH7152413.1"/>
    </source>
</evidence>
<dbReference type="AlphaFoldDB" id="A0A9P9JCU2"/>
<dbReference type="OrthoDB" id="5153243at2759"/>
<evidence type="ECO:0000256" key="2">
    <source>
        <dbReference type="ARBA" id="ARBA00023125"/>
    </source>
</evidence>
<dbReference type="PRINTS" id="PR00930">
    <property type="entry name" value="HIGHMOBLTYIY"/>
</dbReference>
<reference evidence="4" key="1">
    <citation type="journal article" date="2021" name="Nat. Commun.">
        <title>Genetic determinants of endophytism in the Arabidopsis root mycobiome.</title>
        <authorList>
            <person name="Mesny F."/>
            <person name="Miyauchi S."/>
            <person name="Thiergart T."/>
            <person name="Pickel B."/>
            <person name="Atanasova L."/>
            <person name="Karlsson M."/>
            <person name="Huettel B."/>
            <person name="Barry K.W."/>
            <person name="Haridas S."/>
            <person name="Chen C."/>
            <person name="Bauer D."/>
            <person name="Andreopoulos W."/>
            <person name="Pangilinan J."/>
            <person name="LaButti K."/>
            <person name="Riley R."/>
            <person name="Lipzen A."/>
            <person name="Clum A."/>
            <person name="Drula E."/>
            <person name="Henrissat B."/>
            <person name="Kohler A."/>
            <person name="Grigoriev I.V."/>
            <person name="Martin F.M."/>
            <person name="Hacquard S."/>
        </authorList>
    </citation>
    <scope>NUCLEOTIDE SEQUENCE</scope>
    <source>
        <strain evidence="4">MPI-CAGE-AT-0021</strain>
    </source>
</reference>
<dbReference type="InterPro" id="IPR000116">
    <property type="entry name" value="HMGA"/>
</dbReference>
<feature type="compositionally biased region" description="Basic and acidic residues" evidence="3">
    <location>
        <begin position="13"/>
        <end position="28"/>
    </location>
</feature>
<feature type="compositionally biased region" description="Basic and acidic residues" evidence="3">
    <location>
        <begin position="153"/>
        <end position="165"/>
    </location>
</feature>
<evidence type="ECO:0000256" key="3">
    <source>
        <dbReference type="SAM" id="MobiDB-lite"/>
    </source>
</evidence>
<dbReference type="GO" id="GO:0000785">
    <property type="term" value="C:chromatin"/>
    <property type="evidence" value="ECO:0007669"/>
    <property type="project" value="InterPro"/>
</dbReference>
<organism evidence="4 5">
    <name type="scientific">Dactylonectria estremocensis</name>
    <dbReference type="NCBI Taxonomy" id="1079267"/>
    <lineage>
        <taxon>Eukaryota</taxon>
        <taxon>Fungi</taxon>
        <taxon>Dikarya</taxon>
        <taxon>Ascomycota</taxon>
        <taxon>Pezizomycotina</taxon>
        <taxon>Sordariomycetes</taxon>
        <taxon>Hypocreomycetidae</taxon>
        <taxon>Hypocreales</taxon>
        <taxon>Nectriaceae</taxon>
        <taxon>Dactylonectria</taxon>
    </lineage>
</organism>
<protein>
    <submittedName>
        <fullName evidence="4">Uncharacterized protein</fullName>
    </submittedName>
</protein>
<proteinExistence type="predicted"/>
<keyword evidence="5" id="KW-1185">Reference proteome</keyword>
<dbReference type="PRINTS" id="PR00929">
    <property type="entry name" value="ATHOOK"/>
</dbReference>
<sequence length="174" mass="18409">MARTKQSVAAAKDAPEDSPRIAKSDAGVKKPTGRPRGRPRGDNPPKVYVPTGRPRGRPKGTTKSKAKTAAVAKAVADGDDAPKRRGRPRKSDATDATPAKSPKVTTPKSTSKRGRPRRLPVEAAKNESENDDDKPDAVTGAETEDDDDAVDNDPSKIDDADKGSEEESGDDLSE</sequence>
<name>A0A9P9JCU2_9HYPO</name>
<dbReference type="InterPro" id="IPR017956">
    <property type="entry name" value="AT_hook_DNA-bd_motif"/>
</dbReference>
<feature type="region of interest" description="Disordered" evidence="3">
    <location>
        <begin position="1"/>
        <end position="174"/>
    </location>
</feature>
<dbReference type="Proteomes" id="UP000717696">
    <property type="component" value="Unassembled WGS sequence"/>
</dbReference>